<evidence type="ECO:0000313" key="5">
    <source>
        <dbReference type="Proteomes" id="UP000284006"/>
    </source>
</evidence>
<proteinExistence type="predicted"/>
<feature type="domain" description="DUF1214" evidence="2">
    <location>
        <begin position="357"/>
        <end position="463"/>
    </location>
</feature>
<organism evidence="4 5">
    <name type="scientific">Massilia cavernae</name>
    <dbReference type="NCBI Taxonomy" id="2320864"/>
    <lineage>
        <taxon>Bacteria</taxon>
        <taxon>Pseudomonadati</taxon>
        <taxon>Pseudomonadota</taxon>
        <taxon>Betaproteobacteria</taxon>
        <taxon>Burkholderiales</taxon>
        <taxon>Oxalobacteraceae</taxon>
        <taxon>Telluria group</taxon>
        <taxon>Massilia</taxon>
    </lineage>
</organism>
<evidence type="ECO:0000313" key="4">
    <source>
        <dbReference type="EMBL" id="RJG08355.1"/>
    </source>
</evidence>
<dbReference type="InterPro" id="IPR010621">
    <property type="entry name" value="DUF1214"/>
</dbReference>
<dbReference type="Gene3D" id="2.60.40.1610">
    <property type="entry name" value="Domain of unknown function DUF1254"/>
    <property type="match status" value="1"/>
</dbReference>
<dbReference type="PANTHER" id="PTHR36509">
    <property type="entry name" value="BLL3101 PROTEIN"/>
    <property type="match status" value="1"/>
</dbReference>
<feature type="signal peptide" evidence="1">
    <location>
        <begin position="1"/>
        <end position="27"/>
    </location>
</feature>
<gene>
    <name evidence="4" type="ORF">D3872_24275</name>
</gene>
<feature type="domain" description="DUF1254" evidence="3">
    <location>
        <begin position="78"/>
        <end position="209"/>
    </location>
</feature>
<name>A0A418X774_9BURK</name>
<dbReference type="OrthoDB" id="272779at2"/>
<dbReference type="Pfam" id="PF06863">
    <property type="entry name" value="DUF1254"/>
    <property type="match status" value="1"/>
</dbReference>
<keyword evidence="1" id="KW-0732">Signal</keyword>
<dbReference type="InterPro" id="IPR037050">
    <property type="entry name" value="DUF1254_sf"/>
</dbReference>
<dbReference type="Gene3D" id="2.60.120.600">
    <property type="entry name" value="Domain of unknown function DUF1214, C-terminal domain"/>
    <property type="match status" value="1"/>
</dbReference>
<dbReference type="InterPro" id="IPR037049">
    <property type="entry name" value="DUF1214_C_sf"/>
</dbReference>
<dbReference type="AlphaFoldDB" id="A0A418X774"/>
<dbReference type="SUPFAM" id="SSF160935">
    <property type="entry name" value="VPA0735-like"/>
    <property type="match status" value="1"/>
</dbReference>
<evidence type="ECO:0000259" key="2">
    <source>
        <dbReference type="Pfam" id="PF06742"/>
    </source>
</evidence>
<evidence type="ECO:0000259" key="3">
    <source>
        <dbReference type="Pfam" id="PF06863"/>
    </source>
</evidence>
<dbReference type="RefSeq" id="WP_119813173.1">
    <property type="nucleotide sequence ID" value="NZ_QYUP01000195.1"/>
</dbReference>
<feature type="chain" id="PRO_5019122656" evidence="1">
    <location>
        <begin position="28"/>
        <end position="479"/>
    </location>
</feature>
<dbReference type="Pfam" id="PF06742">
    <property type="entry name" value="DUF1214"/>
    <property type="match status" value="1"/>
</dbReference>
<dbReference type="PANTHER" id="PTHR36509:SF3">
    <property type="entry name" value="SIGNAL PEPTIDE PROTEIN"/>
    <property type="match status" value="1"/>
</dbReference>
<keyword evidence="5" id="KW-1185">Reference proteome</keyword>
<dbReference type="Gene3D" id="1.10.3360.10">
    <property type="entry name" value="VPA0735-like domain"/>
    <property type="match status" value="1"/>
</dbReference>
<protein>
    <submittedName>
        <fullName evidence="4">DUF1254 domain-containing protein</fullName>
    </submittedName>
</protein>
<dbReference type="InterPro" id="IPR010679">
    <property type="entry name" value="DUF1254"/>
</dbReference>
<sequence>MSHNNRPRLAICTVALALCALSQPITAQTGAAPQRFTAEQLAERAVQRRAVEAVIWGMPAVNFERMVDGLVHAKGEWNQVVYWSRLPDWKNQTLTPNPDVIYLMPFYDTRNGPVVLEIPPAEGGSITGSVDEGWQTAIEDVGPAGVDKGKGGKYLILPPGYKDKVPDGYIPMPSSTYAGFALLRSNIGSGSDADIAKAAVYGRKVRIYPLAQAAIPPATRFVDAIDTVYDSTIPYDLRFFEKLHRFVQREPWIERDRAMIDALKSIGIEKGKPFAPDRKTQAILQDAVAEARAWLDTTYEAGYVPYFSGSRWGIPVSPDVLDGMRSNFGKPDSYPVSGRGVLYTFGFFSARHGGRGQAYLATIKDKAGQALDGGSTYRLTVPPNAPVRLYWSATAYDRATHALIRDQKWSSRASTSQGLQKNADGSVDVFFGPKAPQGKEMNWVPTQAGGRFEVLFRFYGPEKPLFDKTWQLPDIEKLQ</sequence>
<reference evidence="4 5" key="1">
    <citation type="submission" date="2018-09" db="EMBL/GenBank/DDBJ databases">
        <authorList>
            <person name="Zhu H."/>
        </authorList>
    </citation>
    <scope>NUCLEOTIDE SEQUENCE [LARGE SCALE GENOMIC DNA]</scope>
    <source>
        <strain evidence="4 5">K1S02-61</strain>
    </source>
</reference>
<accession>A0A418X774</accession>
<dbReference type="Proteomes" id="UP000284006">
    <property type="component" value="Unassembled WGS sequence"/>
</dbReference>
<comment type="caution">
    <text evidence="4">The sequence shown here is derived from an EMBL/GenBank/DDBJ whole genome shotgun (WGS) entry which is preliminary data.</text>
</comment>
<dbReference type="EMBL" id="QYUP01000195">
    <property type="protein sequence ID" value="RJG08355.1"/>
    <property type="molecule type" value="Genomic_DNA"/>
</dbReference>
<evidence type="ECO:0000256" key="1">
    <source>
        <dbReference type="SAM" id="SignalP"/>
    </source>
</evidence>